<reference evidence="2" key="2">
    <citation type="submission" date="2023-05" db="EMBL/GenBank/DDBJ databases">
        <authorList>
            <consortium name="Lawrence Berkeley National Laboratory"/>
            <person name="Steindorff A."/>
            <person name="Hensen N."/>
            <person name="Bonometti L."/>
            <person name="Westerberg I."/>
            <person name="Brannstrom I.O."/>
            <person name="Guillou S."/>
            <person name="Cros-Aarteil S."/>
            <person name="Calhoun S."/>
            <person name="Haridas S."/>
            <person name="Kuo A."/>
            <person name="Mondo S."/>
            <person name="Pangilinan J."/>
            <person name="Riley R."/>
            <person name="Labutti K."/>
            <person name="Andreopoulos B."/>
            <person name="Lipzen A."/>
            <person name="Chen C."/>
            <person name="Yanf M."/>
            <person name="Daum C."/>
            <person name="Ng V."/>
            <person name="Clum A."/>
            <person name="Ohm R."/>
            <person name="Martin F."/>
            <person name="Silar P."/>
            <person name="Natvig D."/>
            <person name="Lalanne C."/>
            <person name="Gautier V."/>
            <person name="Ament-Velasquez S.L."/>
            <person name="Kruys A."/>
            <person name="Hutchinson M.I."/>
            <person name="Powell A.J."/>
            <person name="Barry K."/>
            <person name="Miller A.N."/>
            <person name="Grigoriev I.V."/>
            <person name="Debuchy R."/>
            <person name="Gladieux P."/>
            <person name="Thoren M.H."/>
            <person name="Johannesson H."/>
        </authorList>
    </citation>
    <scope>NUCLEOTIDE SEQUENCE</scope>
    <source>
        <strain evidence="2">CBS 123565</strain>
    </source>
</reference>
<protein>
    <submittedName>
        <fullName evidence="2">Uncharacterized protein</fullName>
    </submittedName>
</protein>
<reference evidence="2" key="1">
    <citation type="journal article" date="2023" name="Mol. Phylogenet. Evol.">
        <title>Genome-scale phylogeny and comparative genomics of the fungal order Sordariales.</title>
        <authorList>
            <person name="Hensen N."/>
            <person name="Bonometti L."/>
            <person name="Westerberg I."/>
            <person name="Brannstrom I.O."/>
            <person name="Guillou S."/>
            <person name="Cros-Aarteil S."/>
            <person name="Calhoun S."/>
            <person name="Haridas S."/>
            <person name="Kuo A."/>
            <person name="Mondo S."/>
            <person name="Pangilinan J."/>
            <person name="Riley R."/>
            <person name="LaButti K."/>
            <person name="Andreopoulos B."/>
            <person name="Lipzen A."/>
            <person name="Chen C."/>
            <person name="Yan M."/>
            <person name="Daum C."/>
            <person name="Ng V."/>
            <person name="Clum A."/>
            <person name="Steindorff A."/>
            <person name="Ohm R.A."/>
            <person name="Martin F."/>
            <person name="Silar P."/>
            <person name="Natvig D.O."/>
            <person name="Lalanne C."/>
            <person name="Gautier V."/>
            <person name="Ament-Velasquez S.L."/>
            <person name="Kruys A."/>
            <person name="Hutchinson M.I."/>
            <person name="Powell A.J."/>
            <person name="Barry K."/>
            <person name="Miller A.N."/>
            <person name="Grigoriev I.V."/>
            <person name="Debuchy R."/>
            <person name="Gladieux P."/>
            <person name="Hiltunen Thoren M."/>
            <person name="Johannesson H."/>
        </authorList>
    </citation>
    <scope>NUCLEOTIDE SEQUENCE</scope>
    <source>
        <strain evidence="2">CBS 123565</strain>
    </source>
</reference>
<evidence type="ECO:0000256" key="1">
    <source>
        <dbReference type="SAM" id="MobiDB-lite"/>
    </source>
</evidence>
<feature type="compositionally biased region" description="Polar residues" evidence="1">
    <location>
        <begin position="79"/>
        <end position="93"/>
    </location>
</feature>
<feature type="region of interest" description="Disordered" evidence="1">
    <location>
        <begin position="52"/>
        <end position="93"/>
    </location>
</feature>
<organism evidence="2 3">
    <name type="scientific">Trichocladium antarcticum</name>
    <dbReference type="NCBI Taxonomy" id="1450529"/>
    <lineage>
        <taxon>Eukaryota</taxon>
        <taxon>Fungi</taxon>
        <taxon>Dikarya</taxon>
        <taxon>Ascomycota</taxon>
        <taxon>Pezizomycotina</taxon>
        <taxon>Sordariomycetes</taxon>
        <taxon>Sordariomycetidae</taxon>
        <taxon>Sordariales</taxon>
        <taxon>Chaetomiaceae</taxon>
        <taxon>Trichocladium</taxon>
    </lineage>
</organism>
<name>A0AAN6UNF3_9PEZI</name>
<evidence type="ECO:0000313" key="3">
    <source>
        <dbReference type="Proteomes" id="UP001304895"/>
    </source>
</evidence>
<gene>
    <name evidence="2" type="ORF">BT67DRAFT_231734</name>
</gene>
<dbReference type="Proteomes" id="UP001304895">
    <property type="component" value="Unassembled WGS sequence"/>
</dbReference>
<dbReference type="EMBL" id="MU853404">
    <property type="protein sequence ID" value="KAK4136123.1"/>
    <property type="molecule type" value="Genomic_DNA"/>
</dbReference>
<dbReference type="AlphaFoldDB" id="A0AAN6UNF3"/>
<comment type="caution">
    <text evidence="2">The sequence shown here is derived from an EMBL/GenBank/DDBJ whole genome shotgun (WGS) entry which is preliminary data.</text>
</comment>
<accession>A0AAN6UNF3</accession>
<proteinExistence type="predicted"/>
<keyword evidence="3" id="KW-1185">Reference proteome</keyword>
<sequence>MLSRDRCLFVYLQLFLAPEPFTFPWRFKPLTKLTIVGTASSNHPRFAISLASSSSSRHEINGQLAGSGQLSRTGDFGSANPTPSRPGSNATRQ</sequence>
<evidence type="ECO:0000313" key="2">
    <source>
        <dbReference type="EMBL" id="KAK4136123.1"/>
    </source>
</evidence>